<dbReference type="AlphaFoldDB" id="A0ABD5F7C0"/>
<dbReference type="Gene3D" id="1.10.10.2840">
    <property type="entry name" value="PucR C-terminal helix-turn-helix domain"/>
    <property type="match status" value="1"/>
</dbReference>
<comment type="caution">
    <text evidence="2">The sequence shown here is derived from an EMBL/GenBank/DDBJ whole genome shotgun (WGS) entry which is preliminary data.</text>
</comment>
<evidence type="ECO:0000259" key="1">
    <source>
        <dbReference type="Pfam" id="PF13556"/>
    </source>
</evidence>
<dbReference type="RefSeq" id="WP_311871776.1">
    <property type="nucleotide sequence ID" value="NZ_JARPVY010000011.1"/>
</dbReference>
<reference evidence="2 3" key="1">
    <citation type="submission" date="2023-03" db="EMBL/GenBank/DDBJ databases">
        <authorList>
            <person name="Shen W."/>
            <person name="Cai J."/>
        </authorList>
    </citation>
    <scope>NUCLEOTIDE SEQUENCE [LARGE SCALE GENOMIC DNA]</scope>
    <source>
        <strain evidence="2 3">Y2</strain>
    </source>
</reference>
<dbReference type="Pfam" id="PF13556">
    <property type="entry name" value="HTH_30"/>
    <property type="match status" value="1"/>
</dbReference>
<dbReference type="InterPro" id="IPR025736">
    <property type="entry name" value="PucR_C-HTH_dom"/>
</dbReference>
<gene>
    <name evidence="2" type="ORF">P7D79_07750</name>
</gene>
<feature type="domain" description="PucR C-terminal helix-turn-helix" evidence="1">
    <location>
        <begin position="344"/>
        <end position="399"/>
    </location>
</feature>
<evidence type="ECO:0000313" key="2">
    <source>
        <dbReference type="EMBL" id="MDT2514130.1"/>
    </source>
</evidence>
<sequence>MAKELDFIKLYEEIYKCLPRRDIQQLLEVCYEIVGVPILVVDILYNVLGNAPNELTGDALWDHLITNRGFDTEHIASLYEDGIIQTVDNQKAPYIVDWGSSKENPKIQGIIKVNDIVEGYVTMCCTREEITADRIKAMDIIMNICSYFFVRNDSESNMDHTYQRAFVSELFNNRIRSEKQLQTWFYNMQHELHPPFQISAISTVTAHEKNILSYMRKALQELSKYQVLLIQNNTLYILRYQYKEEQKLNNEENIATILEIFGSQCGMSNSFDDLLDASIYQKQAEDALDIGREIDKEVTIYHYKDYCTQTVLFPRVKELARASFIPQIINEIEDYDQENGTEFLLTLRTYVNNVLNTTITAKELHIHRNSLLYRIGRIEELFHVSLKKPKTFRSLMIAFYMMELAEQMYHESST</sequence>
<dbReference type="Proteomes" id="UP001264335">
    <property type="component" value="Unassembled WGS sequence"/>
</dbReference>
<protein>
    <submittedName>
        <fullName evidence="2">Helix-turn-helix domain-containing protein</fullName>
    </submittedName>
</protein>
<dbReference type="InterPro" id="IPR042070">
    <property type="entry name" value="PucR_C-HTH_sf"/>
</dbReference>
<organism evidence="2 3">
    <name type="scientific">Enterococcus avium</name>
    <name type="common">Streptococcus avium</name>
    <dbReference type="NCBI Taxonomy" id="33945"/>
    <lineage>
        <taxon>Bacteria</taxon>
        <taxon>Bacillati</taxon>
        <taxon>Bacillota</taxon>
        <taxon>Bacilli</taxon>
        <taxon>Lactobacillales</taxon>
        <taxon>Enterococcaceae</taxon>
        <taxon>Enterococcus</taxon>
    </lineage>
</organism>
<dbReference type="PANTHER" id="PTHR33744">
    <property type="entry name" value="CARBOHYDRATE DIACID REGULATOR"/>
    <property type="match status" value="1"/>
</dbReference>
<evidence type="ECO:0000313" key="3">
    <source>
        <dbReference type="Proteomes" id="UP001264335"/>
    </source>
</evidence>
<proteinExistence type="predicted"/>
<dbReference type="InterPro" id="IPR051448">
    <property type="entry name" value="CdaR-like_regulators"/>
</dbReference>
<accession>A0ABD5F7C0</accession>
<name>A0ABD5F7C0_ENTAV</name>
<dbReference type="EMBL" id="JARPWY010000016">
    <property type="protein sequence ID" value="MDT2514130.1"/>
    <property type="molecule type" value="Genomic_DNA"/>
</dbReference>